<dbReference type="Pfam" id="PF01494">
    <property type="entry name" value="FAD_binding_3"/>
    <property type="match status" value="1"/>
</dbReference>
<evidence type="ECO:0000313" key="2">
    <source>
        <dbReference type="EMBL" id="QPI48986.1"/>
    </source>
</evidence>
<organism evidence="2 3">
    <name type="scientific">Massilia antarctica</name>
    <dbReference type="NCBI Taxonomy" id="2765360"/>
    <lineage>
        <taxon>Bacteria</taxon>
        <taxon>Pseudomonadati</taxon>
        <taxon>Pseudomonadota</taxon>
        <taxon>Betaproteobacteria</taxon>
        <taxon>Burkholderiales</taxon>
        <taxon>Oxalobacteraceae</taxon>
        <taxon>Telluria group</taxon>
        <taxon>Massilia</taxon>
    </lineage>
</organism>
<gene>
    <name evidence="2" type="ORF">IV454_26445</name>
</gene>
<proteinExistence type="predicted"/>
<protein>
    <submittedName>
        <fullName evidence="2">FAD-dependent monooxygenase</fullName>
    </submittedName>
</protein>
<dbReference type="Proteomes" id="UP000662888">
    <property type="component" value="Chromosome"/>
</dbReference>
<dbReference type="InterPro" id="IPR002938">
    <property type="entry name" value="FAD-bd"/>
</dbReference>
<reference evidence="2 3" key="1">
    <citation type="submission" date="2020-11" db="EMBL/GenBank/DDBJ databases">
        <authorList>
            <person name="Sun Q."/>
        </authorList>
    </citation>
    <scope>NUCLEOTIDE SEQUENCE [LARGE SCALE GENOMIC DNA]</scope>
    <source>
        <strain evidence="2 3">P8398</strain>
    </source>
</reference>
<dbReference type="PANTHER" id="PTHR43747">
    <property type="entry name" value="FAD-BINDING PROTEIN"/>
    <property type="match status" value="1"/>
</dbReference>
<keyword evidence="2" id="KW-0560">Oxidoreductase</keyword>
<dbReference type="Gene3D" id="3.30.9.100">
    <property type="match status" value="1"/>
</dbReference>
<dbReference type="RefSeq" id="WP_206088593.1">
    <property type="nucleotide sequence ID" value="NZ_CP065053.1"/>
</dbReference>
<keyword evidence="2" id="KW-0503">Monooxygenase</keyword>
<accession>A0AA48WAH4</accession>
<dbReference type="GO" id="GO:0004497">
    <property type="term" value="F:monooxygenase activity"/>
    <property type="evidence" value="ECO:0007669"/>
    <property type="project" value="UniProtKB-KW"/>
</dbReference>
<dbReference type="Gene3D" id="3.50.50.60">
    <property type="entry name" value="FAD/NAD(P)-binding domain"/>
    <property type="match status" value="1"/>
</dbReference>
<dbReference type="InterPro" id="IPR050816">
    <property type="entry name" value="Flavin-dep_Halogenase_NPB"/>
</dbReference>
<dbReference type="PANTHER" id="PTHR43747:SF1">
    <property type="entry name" value="SLR1998 PROTEIN"/>
    <property type="match status" value="1"/>
</dbReference>
<keyword evidence="3" id="KW-1185">Reference proteome</keyword>
<dbReference type="InterPro" id="IPR036188">
    <property type="entry name" value="FAD/NAD-bd_sf"/>
</dbReference>
<evidence type="ECO:0000313" key="3">
    <source>
        <dbReference type="Proteomes" id="UP000662888"/>
    </source>
</evidence>
<name>A0AA48WAH4_9BURK</name>
<feature type="domain" description="FAD-binding" evidence="1">
    <location>
        <begin position="14"/>
        <end position="135"/>
    </location>
</feature>
<evidence type="ECO:0000259" key="1">
    <source>
        <dbReference type="Pfam" id="PF01494"/>
    </source>
</evidence>
<sequence>MITQPPGRSTAQWDVVIVGAGPAGAALARRLRPRHRVLLLDRARARAAGASRIGESLPGAARVLLQRQGIYERFLAQGHAVRGASVAQWDSDTPAWFDPIRDPHGAGWHLDRLLFDLGLRDGAVEAGVSLVDTVRRLALSHEGGCWRIDAECLGPGGAAPSRGVHHTPVLVDASGRGMAAARQLGLARRGHDRLVCLYAHLPVDADDKDQATRLCADANGWWYSVRVPSGQRVLALHLDSDDAELKALRDPERLLAKAQRHGLLAGIRPTTMDFPVHLRPAGGGGLDPAATATLPDGFFAIGDAMLAFDPIASQGLFNALATADSCAHAIGRYLDGVGNARERYLEEMRAVEARYCQRLGETYAAVTRYARERFWQRRTAGGAGGGVFAL</sequence>
<dbReference type="SUPFAM" id="SSF51905">
    <property type="entry name" value="FAD/NAD(P)-binding domain"/>
    <property type="match status" value="1"/>
</dbReference>
<dbReference type="EMBL" id="CP065053">
    <property type="protein sequence ID" value="QPI48986.1"/>
    <property type="molecule type" value="Genomic_DNA"/>
</dbReference>